<dbReference type="Pfam" id="PF00873">
    <property type="entry name" value="ACR_tran"/>
    <property type="match status" value="1"/>
</dbReference>
<feature type="transmembrane region" description="Helical" evidence="1">
    <location>
        <begin position="851"/>
        <end position="872"/>
    </location>
</feature>
<reference evidence="3" key="1">
    <citation type="journal article" date="2019" name="Int. J. Syst. Evol. Microbiol.">
        <title>The Global Catalogue of Microorganisms (GCM) 10K type strain sequencing project: providing services to taxonomists for standard genome sequencing and annotation.</title>
        <authorList>
            <consortium name="The Broad Institute Genomics Platform"/>
            <consortium name="The Broad Institute Genome Sequencing Center for Infectious Disease"/>
            <person name="Wu L."/>
            <person name="Ma J."/>
        </authorList>
    </citation>
    <scope>NUCLEOTIDE SEQUENCE [LARGE SCALE GENOMIC DNA]</scope>
    <source>
        <strain evidence="3">TISTR 1858</strain>
    </source>
</reference>
<dbReference type="InterPro" id="IPR001036">
    <property type="entry name" value="Acrflvin-R"/>
</dbReference>
<dbReference type="RefSeq" id="WP_379562403.1">
    <property type="nucleotide sequence ID" value="NZ_JBHUMX010000036.1"/>
</dbReference>
<dbReference type="SUPFAM" id="SSF82866">
    <property type="entry name" value="Multidrug efflux transporter AcrB transmembrane domain"/>
    <property type="match status" value="2"/>
</dbReference>
<organism evidence="2 3">
    <name type="scientific">Oceanobacillus kapialis</name>
    <dbReference type="NCBI Taxonomy" id="481353"/>
    <lineage>
        <taxon>Bacteria</taxon>
        <taxon>Bacillati</taxon>
        <taxon>Bacillota</taxon>
        <taxon>Bacilli</taxon>
        <taxon>Bacillales</taxon>
        <taxon>Bacillaceae</taxon>
        <taxon>Oceanobacillus</taxon>
    </lineage>
</organism>
<dbReference type="Proteomes" id="UP001597451">
    <property type="component" value="Unassembled WGS sequence"/>
</dbReference>
<proteinExistence type="predicted"/>
<dbReference type="Gene3D" id="3.30.70.1430">
    <property type="entry name" value="Multidrug efflux transporter AcrB pore domain"/>
    <property type="match status" value="2"/>
</dbReference>
<feature type="transmembrane region" description="Helical" evidence="1">
    <location>
        <begin position="426"/>
        <end position="449"/>
    </location>
</feature>
<feature type="transmembrane region" description="Helical" evidence="1">
    <location>
        <begin position="523"/>
        <end position="545"/>
    </location>
</feature>
<dbReference type="SUPFAM" id="SSF82693">
    <property type="entry name" value="Multidrug efflux transporter AcrB pore domain, PN1, PN2, PC1 and PC2 subdomains"/>
    <property type="match status" value="3"/>
</dbReference>
<feature type="transmembrane region" description="Helical" evidence="1">
    <location>
        <begin position="978"/>
        <end position="1007"/>
    </location>
</feature>
<dbReference type="Gene3D" id="3.30.70.1440">
    <property type="entry name" value="Multidrug efflux transporter AcrB pore domain"/>
    <property type="match status" value="1"/>
</dbReference>
<dbReference type="Gene3D" id="3.30.70.1320">
    <property type="entry name" value="Multidrug efflux transporter AcrB pore domain like"/>
    <property type="match status" value="1"/>
</dbReference>
<feature type="transmembrane region" description="Helical" evidence="1">
    <location>
        <begin position="879"/>
        <end position="899"/>
    </location>
</feature>
<gene>
    <name evidence="2" type="ORF">ACFSUN_12570</name>
</gene>
<feature type="transmembrane region" description="Helical" evidence="1">
    <location>
        <begin position="905"/>
        <end position="930"/>
    </location>
</feature>
<accession>A0ABW5Q1W5</accession>
<dbReference type="PANTHER" id="PTHR32063">
    <property type="match status" value="1"/>
</dbReference>
<dbReference type="SUPFAM" id="SSF82714">
    <property type="entry name" value="Multidrug efflux transporter AcrB TolC docking domain, DN and DC subdomains"/>
    <property type="match status" value="1"/>
</dbReference>
<evidence type="ECO:0000313" key="3">
    <source>
        <dbReference type="Proteomes" id="UP001597451"/>
    </source>
</evidence>
<dbReference type="EMBL" id="JBHUMX010000036">
    <property type="protein sequence ID" value="MFD2629613.1"/>
    <property type="molecule type" value="Genomic_DNA"/>
</dbReference>
<dbReference type="Gene3D" id="1.20.1640.10">
    <property type="entry name" value="Multidrug efflux transporter AcrB transmembrane domain"/>
    <property type="match status" value="2"/>
</dbReference>
<dbReference type="InterPro" id="IPR027463">
    <property type="entry name" value="AcrB_DN_DC_subdom"/>
</dbReference>
<keyword evidence="3" id="KW-1185">Reference proteome</keyword>
<protein>
    <submittedName>
        <fullName evidence="2">Efflux RND transporter permease subunit</fullName>
    </submittedName>
</protein>
<dbReference type="Gene3D" id="3.30.2090.10">
    <property type="entry name" value="Multidrug efflux transporter AcrB TolC docking domain, DN and DC subdomains"/>
    <property type="match status" value="2"/>
</dbReference>
<dbReference type="PRINTS" id="PR00702">
    <property type="entry name" value="ACRIFLAVINRP"/>
</dbReference>
<dbReference type="PANTHER" id="PTHR32063:SF24">
    <property type="entry name" value="CATION EFFLUX SYSTEM (ACRB_ACRD_ACRF FAMILY)"/>
    <property type="match status" value="1"/>
</dbReference>
<keyword evidence="1" id="KW-0812">Transmembrane</keyword>
<sequence>MLRWILKRSKLFILFIVLFVIVGVFTFFQLPQREIPETTANVGSISTVYPGAGVNTVERSVTNPIEDALQSVDGIAELTSTSSAGFSNVVIEVEEGANKNDVFSDVNQAVSSASASFPDGVQDSEVNDSMSQSPIVSYHLTSGSRDNLLSLGEELNRWKDEVEGLPGVSGVTIKGLPDEQILINVNQDALKEAGLNTGDLQTAINNEYYPSPLGKQDMEEEVVQLTVENYDTIEQMKEVYVGDNTEGNAVYVKDIANVEVGSKELEDIITFEGKPSISFTAYVKKGEDIPTVDERVSTKVEELSDGLPSNVQLESYYSQASIVTNIFDGLFQSLAISVIAVIVAAALGLSASGALVVALAVPISVLTGLIPLPFTGVDLNQISVIGIIIALGIIVDDSIVINDNIQRRYKVGDKGLMGAINGVKEIWVSIVTSSLAIVFTFLPLIFLSGGNGAFIRALPTVLITTIIASTLVALIFVPIFRYIFHRRSKKTMSEAPGLLGKPLNKLADFYADKLLNRFSKKPLVVTIIGLILTTATFGLVLLTPFEFFPPADKEEVTIDITLPIGTPLEETHNVLEDMEEKLNTDNEVYETSVFTGTGTPGLFNSSLSRTGENTGQIVARVDRDIQTTQGLIDEWTDKLRNQYPDAEIFMDTIQQGPPTGAPVTVTVTGPEMDQLLEMRDNLTKEIEELSTDIVVDDVGELQPTIEYVPNRDTLEDNGISVNQISQQIGLATEGIPLGSFDNGVVKRDMKIVLEEGEGTVDLSELEVPAASTNGPPELISLDELVTPEESEKLQIIPHIEGERSITLRAFPENEENYEANVSDIVENYREQLNEADYSITLGGENEAQSDFFAEITVLFIIVLFLVYLLIAFQFNSLSLPFLVLVAVYLAISGAILGLFVTQTPISFLGVMGMVSLTGIVVRNSIVLIEFIEQSLKQGMNVKEAVIESGRVRLRPILLTAITSIVALIPVAVSGDALFTPLAVTIISGILFSAILTLIMVPMLYLVFYRFRKKKRDQEAM</sequence>
<feature type="transmembrane region" description="Helical" evidence="1">
    <location>
        <begin position="12"/>
        <end position="30"/>
    </location>
</feature>
<feature type="transmembrane region" description="Helical" evidence="1">
    <location>
        <begin position="951"/>
        <end position="972"/>
    </location>
</feature>
<evidence type="ECO:0000256" key="1">
    <source>
        <dbReference type="SAM" id="Phobius"/>
    </source>
</evidence>
<keyword evidence="1" id="KW-1133">Transmembrane helix</keyword>
<feature type="transmembrane region" description="Helical" evidence="1">
    <location>
        <begin position="356"/>
        <end position="376"/>
    </location>
</feature>
<keyword evidence="1" id="KW-0472">Membrane</keyword>
<feature type="transmembrane region" description="Helical" evidence="1">
    <location>
        <begin position="382"/>
        <end position="405"/>
    </location>
</feature>
<feature type="transmembrane region" description="Helical" evidence="1">
    <location>
        <begin position="329"/>
        <end position="349"/>
    </location>
</feature>
<feature type="transmembrane region" description="Helical" evidence="1">
    <location>
        <begin position="461"/>
        <end position="484"/>
    </location>
</feature>
<name>A0ABW5Q1W5_9BACI</name>
<comment type="caution">
    <text evidence="2">The sequence shown here is derived from an EMBL/GenBank/DDBJ whole genome shotgun (WGS) entry which is preliminary data.</text>
</comment>
<evidence type="ECO:0000313" key="2">
    <source>
        <dbReference type="EMBL" id="MFD2629613.1"/>
    </source>
</evidence>